<dbReference type="EMBL" id="CP132508">
    <property type="protein sequence ID" value="WPD20203.1"/>
    <property type="molecule type" value="Genomic_DNA"/>
</dbReference>
<dbReference type="Proteomes" id="UP001304683">
    <property type="component" value="Chromosome"/>
</dbReference>
<sequence>MAGGRLVELAKSRGLLRGSIPDGGKRPVIVVNDRELRDKRAEALAALQAINDPPFLFVRGAVLTRFRTTETGAPMLEIVTEPALRGHLADAADWRRERTDARGNVRYEIVSPPRDVVEDILSQAELPFPPIRGIVEAPVFGKTGRLVTEPGYNPDAWLWYHKAPGLEVPAVPEKPSRDDVERAKALLLEDLMGDFPFVDEASRAHALCALLLPFVREMIDGPTPLHLIDKPAPGSGGSLLADAITIPATGRPAHVMTESRDEEEWRKRITSALIDAPTFVMIDNIRRRLDSSALAAALTASIWTDRTLGRNRMVLLPVRVVWLGTGNNVAASNEIARRTCWIRLDPKVDQPWRRTGFRHPDLRGWAQANRGQLIWAALVLVQAWIAAGRPQGGQTLGNFEAWARTMGGILDVIGVPGFLGNLDQFYAQADEEMAEWRAFVHRWWDAFGPVPVRVEQLWQLAVDHELIPAVLGDKGERSQRIRLGKALARMRERIIGDFRIAPMPRDGHLNQAVYCLQKVEAGERAGTDDDADAFDDDEAGDDVEVF</sequence>
<organism evidence="2 3">
    <name type="scientific">Thermaerobacter composti</name>
    <dbReference type="NCBI Taxonomy" id="554949"/>
    <lineage>
        <taxon>Bacteria</taxon>
        <taxon>Bacillati</taxon>
        <taxon>Bacillota</taxon>
        <taxon>Clostridia</taxon>
        <taxon>Eubacteriales</taxon>
        <taxon>Clostridiales Family XVII. Incertae Sedis</taxon>
        <taxon>Thermaerobacter</taxon>
    </lineage>
</organism>
<proteinExistence type="predicted"/>
<name>A0ABZ0QRT1_9FIRM</name>
<gene>
    <name evidence="2" type="ORF">Q5761_06115</name>
</gene>
<keyword evidence="3" id="KW-1185">Reference proteome</keyword>
<dbReference type="RefSeq" id="WP_318751574.1">
    <property type="nucleotide sequence ID" value="NZ_CP132508.1"/>
</dbReference>
<feature type="region of interest" description="Disordered" evidence="1">
    <location>
        <begin position="526"/>
        <end position="546"/>
    </location>
</feature>
<evidence type="ECO:0000313" key="3">
    <source>
        <dbReference type="Proteomes" id="UP001304683"/>
    </source>
</evidence>
<protein>
    <submittedName>
        <fullName evidence="2">Uncharacterized protein</fullName>
    </submittedName>
</protein>
<reference evidence="2 3" key="1">
    <citation type="submission" date="2023-08" db="EMBL/GenBank/DDBJ databases">
        <title>Genome sequence of Thermaerobacter compostii strain Ins1, a spore-forming filamentous bacterium isolated from a deep geothermal reservoir.</title>
        <authorList>
            <person name="Bregnard D."/>
            <person name="Gonzalez D."/>
            <person name="Junier P."/>
        </authorList>
    </citation>
    <scope>NUCLEOTIDE SEQUENCE [LARGE SCALE GENOMIC DNA]</scope>
    <source>
        <strain evidence="2 3">Ins1</strain>
    </source>
</reference>
<feature type="compositionally biased region" description="Acidic residues" evidence="1">
    <location>
        <begin position="528"/>
        <end position="546"/>
    </location>
</feature>
<evidence type="ECO:0000313" key="2">
    <source>
        <dbReference type="EMBL" id="WPD20203.1"/>
    </source>
</evidence>
<accession>A0ABZ0QRT1</accession>
<evidence type="ECO:0000256" key="1">
    <source>
        <dbReference type="SAM" id="MobiDB-lite"/>
    </source>
</evidence>